<dbReference type="InterPro" id="IPR037138">
    <property type="entry name" value="His_deacetylse_dom_sf"/>
</dbReference>
<protein>
    <submittedName>
        <fullName evidence="2">Deacetylase</fullName>
    </submittedName>
</protein>
<comment type="caution">
    <text evidence="2">The sequence shown here is derived from an EMBL/GenBank/DDBJ whole genome shotgun (WGS) entry which is preliminary data.</text>
</comment>
<evidence type="ECO:0000313" key="2">
    <source>
        <dbReference type="EMBL" id="OWK36055.1"/>
    </source>
</evidence>
<gene>
    <name evidence="2" type="ORF">FRUB_08618</name>
</gene>
<dbReference type="Gene3D" id="3.40.800.20">
    <property type="entry name" value="Histone deacetylase domain"/>
    <property type="match status" value="1"/>
</dbReference>
<evidence type="ECO:0000259" key="1">
    <source>
        <dbReference type="Pfam" id="PF00850"/>
    </source>
</evidence>
<dbReference type="EMBL" id="NIDE01000017">
    <property type="protein sequence ID" value="OWK36055.1"/>
    <property type="molecule type" value="Genomic_DNA"/>
</dbReference>
<dbReference type="InterPro" id="IPR023801">
    <property type="entry name" value="His_deacetylse_dom"/>
</dbReference>
<dbReference type="SUPFAM" id="SSF52768">
    <property type="entry name" value="Arginase/deacetylase"/>
    <property type="match status" value="1"/>
</dbReference>
<dbReference type="Pfam" id="PF00850">
    <property type="entry name" value="Hist_deacetyl"/>
    <property type="match status" value="1"/>
</dbReference>
<evidence type="ECO:0000313" key="3">
    <source>
        <dbReference type="Proteomes" id="UP000214646"/>
    </source>
</evidence>
<dbReference type="Proteomes" id="UP000214646">
    <property type="component" value="Unassembled WGS sequence"/>
</dbReference>
<keyword evidence="3" id="KW-1185">Reference proteome</keyword>
<dbReference type="InterPro" id="IPR023696">
    <property type="entry name" value="Ureohydrolase_dom_sf"/>
</dbReference>
<proteinExistence type="predicted"/>
<reference evidence="3" key="1">
    <citation type="submission" date="2017-06" db="EMBL/GenBank/DDBJ databases">
        <title>Genome analysis of Fimbriiglobus ruber SP5, the first member of the order Planctomycetales with confirmed chitinolytic capability.</title>
        <authorList>
            <person name="Ravin N.V."/>
            <person name="Rakitin A.L."/>
            <person name="Ivanova A.A."/>
            <person name="Beletsky A.V."/>
            <person name="Kulichevskaya I.S."/>
            <person name="Mardanov A.V."/>
            <person name="Dedysh S.N."/>
        </authorList>
    </citation>
    <scope>NUCLEOTIDE SEQUENCE [LARGE SCALE GENOMIC DNA]</scope>
    <source>
        <strain evidence="3">SP5</strain>
    </source>
</reference>
<accession>A0A225DI46</accession>
<organism evidence="2 3">
    <name type="scientific">Fimbriiglobus ruber</name>
    <dbReference type="NCBI Taxonomy" id="1908690"/>
    <lineage>
        <taxon>Bacteria</taxon>
        <taxon>Pseudomonadati</taxon>
        <taxon>Planctomycetota</taxon>
        <taxon>Planctomycetia</taxon>
        <taxon>Gemmatales</taxon>
        <taxon>Gemmataceae</taxon>
        <taxon>Fimbriiglobus</taxon>
    </lineage>
</organism>
<dbReference type="AlphaFoldDB" id="A0A225DI46"/>
<feature type="domain" description="Histone deacetylase" evidence="1">
    <location>
        <begin position="7"/>
        <end position="139"/>
    </location>
</feature>
<name>A0A225DI46_9BACT</name>
<sequence>MLASNAALTAGAESVLILDLDAHCGGGTASLIAKEPRIRHVDVSVCSYDSYPASERARLAVVTSATDYLQEIRRMLGEVDRYGPFGLCLYNAGMDPSEDCSTDGLAGITREVLAERERLVFEWCATRHLPIAFVLAGGYIGPQLNIPGLVALHRLTLSAASRAGISP</sequence>